<accession>A0AAD7V1Q8</accession>
<dbReference type="InterPro" id="IPR052981">
    <property type="entry name" value="Ingression_C2_domain"/>
</dbReference>
<protein>
    <recommendedName>
        <fullName evidence="2">C2 domain-containing protein</fullName>
    </recommendedName>
</protein>
<name>A0AAD7V1Q8_9FUNG</name>
<dbReference type="RefSeq" id="XP_058342148.1">
    <property type="nucleotide sequence ID" value="XM_058487071.1"/>
</dbReference>
<dbReference type="PROSITE" id="PS50004">
    <property type="entry name" value="C2"/>
    <property type="match status" value="1"/>
</dbReference>
<evidence type="ECO:0000313" key="4">
    <source>
        <dbReference type="Proteomes" id="UP001234581"/>
    </source>
</evidence>
<evidence type="ECO:0000313" key="3">
    <source>
        <dbReference type="EMBL" id="KAJ8657235.1"/>
    </source>
</evidence>
<dbReference type="Proteomes" id="UP001234581">
    <property type="component" value="Unassembled WGS sequence"/>
</dbReference>
<proteinExistence type="predicted"/>
<comment type="caution">
    <text evidence="3">The sequence shown here is derived from an EMBL/GenBank/DDBJ whole genome shotgun (WGS) entry which is preliminary data.</text>
</comment>
<dbReference type="CDD" id="cd08681">
    <property type="entry name" value="C2_fungal_Inn1p-like"/>
    <property type="match status" value="1"/>
</dbReference>
<feature type="compositionally biased region" description="Low complexity" evidence="1">
    <location>
        <begin position="251"/>
        <end position="270"/>
    </location>
</feature>
<gene>
    <name evidence="3" type="ORF">O0I10_007051</name>
</gene>
<dbReference type="Pfam" id="PF00168">
    <property type="entry name" value="C2"/>
    <property type="match status" value="1"/>
</dbReference>
<feature type="domain" description="C2" evidence="2">
    <location>
        <begin position="1"/>
        <end position="108"/>
    </location>
</feature>
<dbReference type="PANTHER" id="PTHR47052:SF3">
    <property type="entry name" value="INGRESSION PROTEIN 1"/>
    <property type="match status" value="1"/>
</dbReference>
<dbReference type="Gene3D" id="2.60.40.150">
    <property type="entry name" value="C2 domain"/>
    <property type="match status" value="1"/>
</dbReference>
<feature type="compositionally biased region" description="Polar residues" evidence="1">
    <location>
        <begin position="152"/>
        <end position="162"/>
    </location>
</feature>
<dbReference type="GeneID" id="83214460"/>
<dbReference type="InterPro" id="IPR035892">
    <property type="entry name" value="C2_domain_sf"/>
</dbReference>
<feature type="compositionally biased region" description="Pro residues" evidence="1">
    <location>
        <begin position="344"/>
        <end position="354"/>
    </location>
</feature>
<sequence>MTADQPTIIGELVVVALKARDLPNIEVVGKQDPFCVFRLGEIAKRTKTDYRGGQQPLWDDQVNLPVPEKKTKMYVQVFDEDSKREDLICEGEVDLSEVLREGEQDSWFPLKYRGKDSGKIYLELTFYSARQPPKRQPTRLYNKARPQHLYQRAQQMQQQSPYPNHGMVPPMPQQSSSTPVTAAGKPSAGPPIYRPPPPPGAYQQEHIVKPHMPPRMTPSTSTSTNGSNGGLSAPYPPRMTPSVSTGTAMSHHGYPPQQQQQHYRPPGGRPASFGAAPMGFHIPQQQPPSTPAMPGLSFPEPQAMPAGGFAPHPNNNGQPFAAHQAPYPPPTGTAGYPPMAAGGYPPPQQGYPPF</sequence>
<dbReference type="SMART" id="SM00239">
    <property type="entry name" value="C2"/>
    <property type="match status" value="1"/>
</dbReference>
<dbReference type="InterPro" id="IPR000008">
    <property type="entry name" value="C2_dom"/>
</dbReference>
<keyword evidence="4" id="KW-1185">Reference proteome</keyword>
<reference evidence="3 4" key="1">
    <citation type="submission" date="2023-03" db="EMBL/GenBank/DDBJ databases">
        <title>Genome sequence of Lichtheimia ornata CBS 291.66.</title>
        <authorList>
            <person name="Mohabir J.T."/>
            <person name="Shea T.P."/>
            <person name="Kurbessoian T."/>
            <person name="Berby B."/>
            <person name="Fontaine J."/>
            <person name="Livny J."/>
            <person name="Gnirke A."/>
            <person name="Stajich J.E."/>
            <person name="Cuomo C.A."/>
        </authorList>
    </citation>
    <scope>NUCLEOTIDE SEQUENCE [LARGE SCALE GENOMIC DNA]</scope>
    <source>
        <strain evidence="3">CBS 291.66</strain>
    </source>
</reference>
<feature type="compositionally biased region" description="Low complexity" evidence="1">
    <location>
        <begin position="332"/>
        <end position="343"/>
    </location>
</feature>
<feature type="compositionally biased region" description="Pro residues" evidence="1">
    <location>
        <begin position="188"/>
        <end position="200"/>
    </location>
</feature>
<dbReference type="SUPFAM" id="SSF49562">
    <property type="entry name" value="C2 domain (Calcium/lipid-binding domain, CaLB)"/>
    <property type="match status" value="1"/>
</dbReference>
<dbReference type="PANTHER" id="PTHR47052">
    <property type="entry name" value="CONSERVED SERINE PROLINE-RICH PROTEIN (AFU_ORTHOLOGUE AFUA_2G01790)"/>
    <property type="match status" value="1"/>
</dbReference>
<dbReference type="EMBL" id="JARTCD010000033">
    <property type="protein sequence ID" value="KAJ8657235.1"/>
    <property type="molecule type" value="Genomic_DNA"/>
</dbReference>
<dbReference type="InterPro" id="IPR037791">
    <property type="entry name" value="C2_fungal_Inn1"/>
</dbReference>
<dbReference type="AlphaFoldDB" id="A0AAD7V1Q8"/>
<feature type="region of interest" description="Disordered" evidence="1">
    <location>
        <begin position="147"/>
        <end position="354"/>
    </location>
</feature>
<evidence type="ECO:0000259" key="2">
    <source>
        <dbReference type="PROSITE" id="PS50004"/>
    </source>
</evidence>
<organism evidence="3 4">
    <name type="scientific">Lichtheimia ornata</name>
    <dbReference type="NCBI Taxonomy" id="688661"/>
    <lineage>
        <taxon>Eukaryota</taxon>
        <taxon>Fungi</taxon>
        <taxon>Fungi incertae sedis</taxon>
        <taxon>Mucoromycota</taxon>
        <taxon>Mucoromycotina</taxon>
        <taxon>Mucoromycetes</taxon>
        <taxon>Mucorales</taxon>
        <taxon>Lichtheimiaceae</taxon>
        <taxon>Lichtheimia</taxon>
    </lineage>
</organism>
<evidence type="ECO:0000256" key="1">
    <source>
        <dbReference type="SAM" id="MobiDB-lite"/>
    </source>
</evidence>
<feature type="compositionally biased region" description="Low complexity" evidence="1">
    <location>
        <begin position="217"/>
        <end position="226"/>
    </location>
</feature>